<dbReference type="SUPFAM" id="SSF51735">
    <property type="entry name" value="NAD(P)-binding Rossmann-fold domains"/>
    <property type="match status" value="1"/>
</dbReference>
<dbReference type="PANTHER" id="PTHR43162">
    <property type="match status" value="1"/>
</dbReference>
<dbReference type="Proteomes" id="UP000585638">
    <property type="component" value="Unassembled WGS sequence"/>
</dbReference>
<dbReference type="PANTHER" id="PTHR43162:SF1">
    <property type="entry name" value="PRESTALK A DIFFERENTIATION PROTEIN A"/>
    <property type="match status" value="1"/>
</dbReference>
<dbReference type="EMBL" id="JACHIR010000003">
    <property type="protein sequence ID" value="MBB5897804.1"/>
    <property type="molecule type" value="Genomic_DNA"/>
</dbReference>
<dbReference type="Gene3D" id="3.90.25.10">
    <property type="entry name" value="UDP-galactose 4-epimerase, domain 1"/>
    <property type="match status" value="1"/>
</dbReference>
<dbReference type="AlphaFoldDB" id="A0A7W9NMG1"/>
<sequence>MILVTGATGEIGRTVVDELLARGLKVRATTRNPERARLPDGVEVVRADLGDPEAVARAVSGVDGVFLLTGGSQIPLHDKTVAHAAAQAGVRRIVKLSSGRVGDDTATDPIPAWHRAGERAVRESGVPWIMLRPMGFMSNALMWAGPIREQGAVFAPYADGRVTVIDPVDIAAVAAVALTTADTGQVLTLSGPQALSPGEQVEILGAALGRPLRFVEVEPAAARQAIISHGVPDEMADAIMALRATALEDFTSVVHPTVQRVTGRPAGTFRAWAERNRAAFA</sequence>
<accession>A0A7W9NMG1</accession>
<evidence type="ECO:0000313" key="3">
    <source>
        <dbReference type="Proteomes" id="UP000585638"/>
    </source>
</evidence>
<dbReference type="InterPro" id="IPR051604">
    <property type="entry name" value="Ergot_Alk_Oxidoreductase"/>
</dbReference>
<dbReference type="RefSeq" id="WP_184870237.1">
    <property type="nucleotide sequence ID" value="NZ_BAAAWY010000021.1"/>
</dbReference>
<gene>
    <name evidence="2" type="ORF">BJ998_009063</name>
</gene>
<evidence type="ECO:0000259" key="1">
    <source>
        <dbReference type="Pfam" id="PF13460"/>
    </source>
</evidence>
<dbReference type="Pfam" id="PF13460">
    <property type="entry name" value="NAD_binding_10"/>
    <property type="match status" value="1"/>
</dbReference>
<dbReference type="InterPro" id="IPR016040">
    <property type="entry name" value="NAD(P)-bd_dom"/>
</dbReference>
<organism evidence="2 3">
    <name type="scientific">Kutzneria kofuensis</name>
    <dbReference type="NCBI Taxonomy" id="103725"/>
    <lineage>
        <taxon>Bacteria</taxon>
        <taxon>Bacillati</taxon>
        <taxon>Actinomycetota</taxon>
        <taxon>Actinomycetes</taxon>
        <taxon>Pseudonocardiales</taxon>
        <taxon>Pseudonocardiaceae</taxon>
        <taxon>Kutzneria</taxon>
    </lineage>
</organism>
<reference evidence="2 3" key="1">
    <citation type="submission" date="2020-08" db="EMBL/GenBank/DDBJ databases">
        <title>Sequencing the genomes of 1000 actinobacteria strains.</title>
        <authorList>
            <person name="Klenk H.-P."/>
        </authorList>
    </citation>
    <scope>NUCLEOTIDE SEQUENCE [LARGE SCALE GENOMIC DNA]</scope>
    <source>
        <strain evidence="2 3">DSM 43851</strain>
    </source>
</reference>
<name>A0A7W9NMG1_9PSEU</name>
<keyword evidence="3" id="KW-1185">Reference proteome</keyword>
<comment type="caution">
    <text evidence="2">The sequence shown here is derived from an EMBL/GenBank/DDBJ whole genome shotgun (WGS) entry which is preliminary data.</text>
</comment>
<dbReference type="InterPro" id="IPR036291">
    <property type="entry name" value="NAD(P)-bd_dom_sf"/>
</dbReference>
<protein>
    <submittedName>
        <fullName evidence="2">Uncharacterized protein YbjT (DUF2867 family)</fullName>
    </submittedName>
</protein>
<feature type="domain" description="NAD(P)-binding" evidence="1">
    <location>
        <begin position="6"/>
        <end position="140"/>
    </location>
</feature>
<dbReference type="Gene3D" id="3.40.50.720">
    <property type="entry name" value="NAD(P)-binding Rossmann-like Domain"/>
    <property type="match status" value="1"/>
</dbReference>
<proteinExistence type="predicted"/>
<evidence type="ECO:0000313" key="2">
    <source>
        <dbReference type="EMBL" id="MBB5897804.1"/>
    </source>
</evidence>